<sequence>MGIMSDYIKNAEKYIQSIKEEFRLLNQYNKVIATMGFATFFAMAGFVKNDANKTIFIWSIIFMSFAVTLFVAHELFRMLYYSRYTSDKASAIEKLPDGNPLKAVDAIRDVVLHRMEKWNKWFLYPSLVSGFVAVILMFVNYFLILIS</sequence>
<accession>A0A0F9MV09</accession>
<keyword evidence="1" id="KW-1133">Transmembrane helix</keyword>
<proteinExistence type="predicted"/>
<evidence type="ECO:0000256" key="1">
    <source>
        <dbReference type="SAM" id="Phobius"/>
    </source>
</evidence>
<reference evidence="2" key="1">
    <citation type="journal article" date="2015" name="Nature">
        <title>Complex archaea that bridge the gap between prokaryotes and eukaryotes.</title>
        <authorList>
            <person name="Spang A."/>
            <person name="Saw J.H."/>
            <person name="Jorgensen S.L."/>
            <person name="Zaremba-Niedzwiedzka K."/>
            <person name="Martijn J."/>
            <person name="Lind A.E."/>
            <person name="van Eijk R."/>
            <person name="Schleper C."/>
            <person name="Guy L."/>
            <person name="Ettema T.J."/>
        </authorList>
    </citation>
    <scope>NUCLEOTIDE SEQUENCE</scope>
</reference>
<keyword evidence="1" id="KW-0812">Transmembrane</keyword>
<feature type="transmembrane region" description="Helical" evidence="1">
    <location>
        <begin position="31"/>
        <end position="49"/>
    </location>
</feature>
<protein>
    <submittedName>
        <fullName evidence="2">Uncharacterized protein</fullName>
    </submittedName>
</protein>
<comment type="caution">
    <text evidence="2">The sequence shown here is derived from an EMBL/GenBank/DDBJ whole genome shotgun (WGS) entry which is preliminary data.</text>
</comment>
<gene>
    <name evidence="2" type="ORF">LCGC14_1414270</name>
</gene>
<name>A0A0F9MV09_9ZZZZ</name>
<dbReference type="EMBL" id="LAZR01009367">
    <property type="protein sequence ID" value="KKM73062.1"/>
    <property type="molecule type" value="Genomic_DNA"/>
</dbReference>
<keyword evidence="1" id="KW-0472">Membrane</keyword>
<organism evidence="2">
    <name type="scientific">marine sediment metagenome</name>
    <dbReference type="NCBI Taxonomy" id="412755"/>
    <lineage>
        <taxon>unclassified sequences</taxon>
        <taxon>metagenomes</taxon>
        <taxon>ecological metagenomes</taxon>
    </lineage>
</organism>
<feature type="transmembrane region" description="Helical" evidence="1">
    <location>
        <begin position="55"/>
        <end position="76"/>
    </location>
</feature>
<evidence type="ECO:0000313" key="2">
    <source>
        <dbReference type="EMBL" id="KKM73062.1"/>
    </source>
</evidence>
<feature type="transmembrane region" description="Helical" evidence="1">
    <location>
        <begin position="122"/>
        <end position="146"/>
    </location>
</feature>
<dbReference type="AlphaFoldDB" id="A0A0F9MV09"/>